<feature type="domain" description="InsA N-terminal zinc ribbon" evidence="5">
    <location>
        <begin position="6"/>
        <end position="36"/>
    </location>
</feature>
<keyword evidence="3" id="KW-0815">Transposition</keyword>
<keyword evidence="4" id="KW-0233">DNA recombination</keyword>
<dbReference type="Pfam" id="PF03400">
    <property type="entry name" value="DDE_Tnp_IS1"/>
    <property type="match status" value="1"/>
</dbReference>
<dbReference type="InterPro" id="IPR005063">
    <property type="entry name" value="Transposase_27"/>
</dbReference>
<organism evidence="7">
    <name type="scientific">termite gut metagenome</name>
    <dbReference type="NCBI Taxonomy" id="433724"/>
    <lineage>
        <taxon>unclassified sequences</taxon>
        <taxon>metagenomes</taxon>
        <taxon>organismal metagenomes</taxon>
    </lineage>
</organism>
<evidence type="ECO:0000256" key="3">
    <source>
        <dbReference type="ARBA" id="ARBA00022578"/>
    </source>
</evidence>
<dbReference type="GO" id="GO:0006313">
    <property type="term" value="P:DNA transposition"/>
    <property type="evidence" value="ECO:0007669"/>
    <property type="project" value="InterPro"/>
</dbReference>
<sequence>MIHSEEIHCPYCNSNNLQKNGKSYTGEQRWRCNECKKYFQRSYRYNARKQGIKDTIIEMTLNSSGVRDIGRVLKISKDTVVALLKKTLHINPYFITKQEQQMFDYLDVEIVFSGEMDEFWSFVGNKGNQRWTWYAIECRSGCILAWHNGKRTDKDFLILWNSLQIFDIAKYHTDDWGAYSRYIPPDKLRIGKDKTWKIERKNLNFRTHLKRLNRKTICFSKNETVHDNVIGMYIERYYYKNGTYGNNIFSRFMTLPEGVVSRFDLTKASVHDIHYLQDIKLSHQNCVLLADKGYLSKNYQLDIFTSKWKSPCERISMSIRNRTSFFANSESELKRSFPSYVINL</sequence>
<accession>A0A5J4S0G2</accession>
<feature type="domain" description="Insertion element IS1 protein InsA helix-turn-helix" evidence="6">
    <location>
        <begin position="43"/>
        <end position="86"/>
    </location>
</feature>
<gene>
    <name evidence="7" type="ORF">EZS27_012497</name>
</gene>
<proteinExistence type="inferred from homology"/>
<comment type="caution">
    <text evidence="7">The sequence shown here is derived from an EMBL/GenBank/DDBJ whole genome shotgun (WGS) entry which is preliminary data.</text>
</comment>
<evidence type="ECO:0000259" key="6">
    <source>
        <dbReference type="Pfam" id="PF12759"/>
    </source>
</evidence>
<dbReference type="GO" id="GO:0004803">
    <property type="term" value="F:transposase activity"/>
    <property type="evidence" value="ECO:0007669"/>
    <property type="project" value="InterPro"/>
</dbReference>
<name>A0A5J4S0G2_9ZZZZ</name>
<dbReference type="PANTHER" id="PTHR33293">
    <property type="entry name" value="INSERTION ELEMENT IS1 1 PROTEIN INSB-RELATED"/>
    <property type="match status" value="1"/>
</dbReference>
<comment type="function">
    <text evidence="1">Absolutely required for transposition of IS1.</text>
</comment>
<dbReference type="InterPro" id="IPR024431">
    <property type="entry name" value="InsA_HTH_dom"/>
</dbReference>
<dbReference type="GO" id="GO:0003677">
    <property type="term" value="F:DNA binding"/>
    <property type="evidence" value="ECO:0007669"/>
    <property type="project" value="InterPro"/>
</dbReference>
<dbReference type="PANTHER" id="PTHR33293:SF1">
    <property type="entry name" value="INSERTION ELEMENT IS1 1 PROTEIN INSB-RELATED"/>
    <property type="match status" value="1"/>
</dbReference>
<dbReference type="Pfam" id="PF12759">
    <property type="entry name" value="HTH_Tnp_IS1"/>
    <property type="match status" value="1"/>
</dbReference>
<dbReference type="EMBL" id="SNRY01000525">
    <property type="protein sequence ID" value="KAA6339579.1"/>
    <property type="molecule type" value="Genomic_DNA"/>
</dbReference>
<comment type="similarity">
    <text evidence="2">Belongs to the transposase 27 family.</text>
</comment>
<dbReference type="AlphaFoldDB" id="A0A5J4S0G2"/>
<evidence type="ECO:0000256" key="2">
    <source>
        <dbReference type="ARBA" id="ARBA00008841"/>
    </source>
</evidence>
<evidence type="ECO:0000313" key="7">
    <source>
        <dbReference type="EMBL" id="KAA6339579.1"/>
    </source>
</evidence>
<evidence type="ECO:0008006" key="8">
    <source>
        <dbReference type="Google" id="ProtNLM"/>
    </source>
</evidence>
<dbReference type="InterPro" id="IPR003220">
    <property type="entry name" value="InsA_N_dom_Znf"/>
</dbReference>
<evidence type="ECO:0000259" key="5">
    <source>
        <dbReference type="Pfam" id="PF03811"/>
    </source>
</evidence>
<dbReference type="NCBIfam" id="NF033558">
    <property type="entry name" value="transpos_IS1"/>
    <property type="match status" value="1"/>
</dbReference>
<evidence type="ECO:0000256" key="1">
    <source>
        <dbReference type="ARBA" id="ARBA00004091"/>
    </source>
</evidence>
<dbReference type="InterPro" id="IPR051354">
    <property type="entry name" value="Transposase_27_IS1"/>
</dbReference>
<protein>
    <recommendedName>
        <fullName evidence="8">InsA N-terminal domain-containing protein</fullName>
    </recommendedName>
</protein>
<evidence type="ECO:0000256" key="4">
    <source>
        <dbReference type="ARBA" id="ARBA00023172"/>
    </source>
</evidence>
<dbReference type="Pfam" id="PF03811">
    <property type="entry name" value="Zn_ribbon_InsA"/>
    <property type="match status" value="1"/>
</dbReference>
<reference evidence="7" key="1">
    <citation type="submission" date="2019-03" db="EMBL/GenBank/DDBJ databases">
        <title>Single cell metagenomics reveals metabolic interactions within the superorganism composed of flagellate Streblomastix strix and complex community of Bacteroidetes bacteria on its surface.</title>
        <authorList>
            <person name="Treitli S.C."/>
            <person name="Kolisko M."/>
            <person name="Husnik F."/>
            <person name="Keeling P."/>
            <person name="Hampl V."/>
        </authorList>
    </citation>
    <scope>NUCLEOTIDE SEQUENCE</scope>
    <source>
        <strain evidence="7">STM</strain>
    </source>
</reference>